<comment type="similarity">
    <text evidence="3">Belongs to the glucosamine/galactosamine-6-phosphate isomerase family. NagB subfamily.</text>
</comment>
<comment type="pathway">
    <text evidence="3">Amino-sugar metabolism; N-acetylneuraminate degradation; D-fructose 6-phosphate from N-acetylneuraminate: step 5/5.</text>
</comment>
<keyword evidence="1 3" id="KW-0378">Hydrolase</keyword>
<comment type="catalytic activity">
    <reaction evidence="3">
        <text>alpha-D-glucosamine 6-phosphate + H2O = beta-D-fructose 6-phosphate + NH4(+)</text>
        <dbReference type="Rhea" id="RHEA:12172"/>
        <dbReference type="ChEBI" id="CHEBI:15377"/>
        <dbReference type="ChEBI" id="CHEBI:28938"/>
        <dbReference type="ChEBI" id="CHEBI:57634"/>
        <dbReference type="ChEBI" id="CHEBI:75989"/>
        <dbReference type="EC" id="3.5.99.6"/>
    </reaction>
</comment>
<comment type="caution">
    <text evidence="5">The sequence shown here is derived from an EMBL/GenBank/DDBJ whole genome shotgun (WGS) entry which is preliminary data.</text>
</comment>
<dbReference type="Proteomes" id="UP001185706">
    <property type="component" value="Unassembled WGS sequence"/>
</dbReference>
<dbReference type="AlphaFoldDB" id="A0AAE4SZ73"/>
<feature type="active site" description="For ring-opening step" evidence="3">
    <location>
        <position position="134"/>
    </location>
</feature>
<dbReference type="Pfam" id="PF01182">
    <property type="entry name" value="Glucosamine_iso"/>
    <property type="match status" value="1"/>
</dbReference>
<accession>A0AAE4SZ73</accession>
<evidence type="ECO:0000256" key="2">
    <source>
        <dbReference type="ARBA" id="ARBA00023277"/>
    </source>
</evidence>
<dbReference type="InterPro" id="IPR006148">
    <property type="entry name" value="Glc/Gal-6P_isomerase"/>
</dbReference>
<dbReference type="InterPro" id="IPR004547">
    <property type="entry name" value="Glucosamine6P_isomerase"/>
</dbReference>
<dbReference type="GO" id="GO:0004342">
    <property type="term" value="F:glucosamine-6-phosphate deaminase activity"/>
    <property type="evidence" value="ECO:0007669"/>
    <property type="project" value="UniProtKB-UniRule"/>
</dbReference>
<dbReference type="EMBL" id="JAVBIB010000014">
    <property type="protein sequence ID" value="MDV2419900.1"/>
    <property type="molecule type" value="Genomic_DNA"/>
</dbReference>
<dbReference type="InterPro" id="IPR037171">
    <property type="entry name" value="NagB/RpiA_transferase-like"/>
</dbReference>
<dbReference type="HAMAP" id="MF_01241">
    <property type="entry name" value="GlcN6P_deamin"/>
    <property type="match status" value="1"/>
</dbReference>
<evidence type="ECO:0000259" key="4">
    <source>
        <dbReference type="Pfam" id="PF01182"/>
    </source>
</evidence>
<dbReference type="GO" id="GO:0042802">
    <property type="term" value="F:identical protein binding"/>
    <property type="evidence" value="ECO:0007669"/>
    <property type="project" value="TreeGrafter"/>
</dbReference>
<dbReference type="GO" id="GO:0006043">
    <property type="term" value="P:glucosamine catabolic process"/>
    <property type="evidence" value="ECO:0007669"/>
    <property type="project" value="TreeGrafter"/>
</dbReference>
<evidence type="ECO:0000313" key="5">
    <source>
        <dbReference type="EMBL" id="MDV2419900.1"/>
    </source>
</evidence>
<evidence type="ECO:0000256" key="3">
    <source>
        <dbReference type="HAMAP-Rule" id="MF_01241"/>
    </source>
</evidence>
<sequence length="254" mass="27285">MDILIRSTPAEVALAAADIFTRYANDGATLGLATGSTPVAMYQELIARYERGEVSFAQSRAFLLDEYLGLAPDHEQSYYSDIRREFTSHVDFVDALVKSPAGDAADPARAAESYDAAIRQAGGVDIQLLGIGANGHIGFNEPSSSLRSRTHVTTLHPQTVRDNARFFDKEQDVPRHAITQGLGTISEARHLLLLATGANKASAVKALVEGPLSARCPASILQLHHSATVIVDGAAAAGLEDHEYYLFADQNRVL</sequence>
<dbReference type="EC" id="3.5.99.6" evidence="3"/>
<dbReference type="GO" id="GO:0005737">
    <property type="term" value="C:cytoplasm"/>
    <property type="evidence" value="ECO:0007669"/>
    <property type="project" value="TreeGrafter"/>
</dbReference>
<dbReference type="NCBIfam" id="TIGR00502">
    <property type="entry name" value="nagB"/>
    <property type="match status" value="1"/>
</dbReference>
<dbReference type="GO" id="GO:0019262">
    <property type="term" value="P:N-acetylneuraminate catabolic process"/>
    <property type="evidence" value="ECO:0007669"/>
    <property type="project" value="UniProtKB-UniRule"/>
</dbReference>
<dbReference type="GO" id="GO:0006046">
    <property type="term" value="P:N-acetylglucosamine catabolic process"/>
    <property type="evidence" value="ECO:0007669"/>
    <property type="project" value="UniProtKB-UniRule"/>
</dbReference>
<dbReference type="InterPro" id="IPR018321">
    <property type="entry name" value="Glucosamine6P_isomerase_CS"/>
</dbReference>
<feature type="domain" description="Glucosamine/galactosamine-6-phosphate isomerase" evidence="4">
    <location>
        <begin position="24"/>
        <end position="228"/>
    </location>
</feature>
<reference evidence="5" key="1">
    <citation type="submission" date="2023-08" db="EMBL/GenBank/DDBJ databases">
        <title>Genomic characterization of the C. tuberculostearicum species complex, a ubiquitous member of the human skin microbiome.</title>
        <authorList>
            <person name="Ahmed N."/>
            <person name="Deming C."/>
            <person name="Conlan S."/>
            <person name="Segre J."/>
        </authorList>
    </citation>
    <scope>NUCLEOTIDE SEQUENCE</scope>
    <source>
        <strain evidence="5">CTNIH22</strain>
    </source>
</reference>
<feature type="active site" description="Proton acceptor; for ring-opening step" evidence="3">
    <location>
        <position position="136"/>
    </location>
</feature>
<dbReference type="PANTHER" id="PTHR11280">
    <property type="entry name" value="GLUCOSAMINE-6-PHOSPHATE ISOMERASE"/>
    <property type="match status" value="1"/>
</dbReference>
<evidence type="ECO:0000256" key="1">
    <source>
        <dbReference type="ARBA" id="ARBA00022801"/>
    </source>
</evidence>
<organism evidence="5 6">
    <name type="scientific">Corynebacterium tuberculostearicum</name>
    <dbReference type="NCBI Taxonomy" id="38304"/>
    <lineage>
        <taxon>Bacteria</taxon>
        <taxon>Bacillati</taxon>
        <taxon>Actinomycetota</taxon>
        <taxon>Actinomycetes</taxon>
        <taxon>Mycobacteriales</taxon>
        <taxon>Corynebacteriaceae</taxon>
        <taxon>Corynebacterium</taxon>
    </lineage>
</organism>
<gene>
    <name evidence="3 5" type="primary">nagB</name>
    <name evidence="5" type="ORF">RAE03_08975</name>
</gene>
<dbReference type="PROSITE" id="PS01161">
    <property type="entry name" value="GLC_GALNAC_ISOMERASE"/>
    <property type="match status" value="1"/>
</dbReference>
<name>A0AAE4SZ73_9CORY</name>
<protein>
    <recommendedName>
        <fullName evidence="3">Glucosamine-6-phosphate deaminase</fullName>
        <ecNumber evidence="3">3.5.99.6</ecNumber>
    </recommendedName>
    <alternativeName>
        <fullName evidence="3">GlcN6P deaminase</fullName>
        <shortName evidence="3">GNPDA</shortName>
    </alternativeName>
    <alternativeName>
        <fullName evidence="3">Glucosamine-6-phosphate isomerase</fullName>
    </alternativeName>
</protein>
<dbReference type="SUPFAM" id="SSF100950">
    <property type="entry name" value="NagB/RpiA/CoA transferase-like"/>
    <property type="match status" value="1"/>
</dbReference>
<dbReference type="PANTHER" id="PTHR11280:SF5">
    <property type="entry name" value="GLUCOSAMINE-6-PHOSPHATE ISOMERASE"/>
    <property type="match status" value="1"/>
</dbReference>
<feature type="active site" description="For ring-opening step" evidence="3">
    <location>
        <position position="141"/>
    </location>
</feature>
<evidence type="ECO:0000313" key="6">
    <source>
        <dbReference type="Proteomes" id="UP001185706"/>
    </source>
</evidence>
<dbReference type="GO" id="GO:0005975">
    <property type="term" value="P:carbohydrate metabolic process"/>
    <property type="evidence" value="ECO:0007669"/>
    <property type="project" value="InterPro"/>
</dbReference>
<proteinExistence type="inferred from homology"/>
<comment type="function">
    <text evidence="3">Catalyzes the reversible isomerization-deamination of glucosamine 6-phosphate (GlcN6P) to form fructose 6-phosphate (Fru6P) and ammonium ion.</text>
</comment>
<dbReference type="CDD" id="cd01399">
    <property type="entry name" value="GlcN6P_deaminase"/>
    <property type="match status" value="1"/>
</dbReference>
<keyword evidence="2 3" id="KW-0119">Carbohydrate metabolism</keyword>
<comment type="caution">
    <text evidence="3">Lacks conserved residue(s) required for the propagation of feature annotation.</text>
</comment>
<feature type="active site" description="Proton acceptor; for enolization step" evidence="3">
    <location>
        <position position="65"/>
    </location>
</feature>
<dbReference type="RefSeq" id="WP_316993656.1">
    <property type="nucleotide sequence ID" value="NZ_JAVBIB010000014.1"/>
</dbReference>
<dbReference type="Gene3D" id="3.40.50.1360">
    <property type="match status" value="1"/>
</dbReference>